<dbReference type="SUPFAM" id="SSF48113">
    <property type="entry name" value="Heme-dependent peroxidases"/>
    <property type="match status" value="1"/>
</dbReference>
<dbReference type="InterPro" id="IPR050783">
    <property type="entry name" value="Oxylipin_biosynth_metab"/>
</dbReference>
<keyword evidence="2 6" id="KW-0479">Metal-binding</keyword>
<evidence type="ECO:0000256" key="3">
    <source>
        <dbReference type="ARBA" id="ARBA00022964"/>
    </source>
</evidence>
<evidence type="ECO:0000313" key="8">
    <source>
        <dbReference type="EMBL" id="KAF2760619.1"/>
    </source>
</evidence>
<dbReference type="PANTHER" id="PTHR11903:SF13">
    <property type="entry name" value="LINOLEATE 10R-LIPOXYGENASE"/>
    <property type="match status" value="1"/>
</dbReference>
<organism evidence="8 9">
    <name type="scientific">Pseudovirgaria hyperparasitica</name>
    <dbReference type="NCBI Taxonomy" id="470096"/>
    <lineage>
        <taxon>Eukaryota</taxon>
        <taxon>Fungi</taxon>
        <taxon>Dikarya</taxon>
        <taxon>Ascomycota</taxon>
        <taxon>Pezizomycotina</taxon>
        <taxon>Dothideomycetes</taxon>
        <taxon>Dothideomycetes incertae sedis</taxon>
        <taxon>Acrospermales</taxon>
        <taxon>Acrospermaceae</taxon>
        <taxon>Pseudovirgaria</taxon>
    </lineage>
</organism>
<dbReference type="GeneID" id="54482811"/>
<dbReference type="InterPro" id="IPR034812">
    <property type="entry name" value="Ppo-like_N"/>
</dbReference>
<evidence type="ECO:0000256" key="4">
    <source>
        <dbReference type="ARBA" id="ARBA00023002"/>
    </source>
</evidence>
<evidence type="ECO:0000256" key="1">
    <source>
        <dbReference type="ARBA" id="ARBA00011881"/>
    </source>
</evidence>
<dbReference type="GO" id="GO:0005506">
    <property type="term" value="F:iron ion binding"/>
    <property type="evidence" value="ECO:0007669"/>
    <property type="project" value="InterPro"/>
</dbReference>
<dbReference type="PROSITE" id="PS50292">
    <property type="entry name" value="PEROXIDASE_3"/>
    <property type="match status" value="1"/>
</dbReference>
<name>A0A6A6WEN8_9PEZI</name>
<dbReference type="GO" id="GO:0020037">
    <property type="term" value="F:heme binding"/>
    <property type="evidence" value="ECO:0007669"/>
    <property type="project" value="InterPro"/>
</dbReference>
<sequence>MGASAPEPPHVTQPSDFEKTRNSIGAGFRELGELISHVRKPIPRGTGNGTDLDEEEKWHFIKQVESGLQDLSHLGVSDISSLIAMQHKVATGQVIDDKQYLMEGLIKAAAGLPQGSANGKKITDSFVTQLWNDLQHPPQSYLGDQYAYRTADGSYNSLKFPGMGAANMPYARSVKPMTVQPGARPDPGLLFDALMARPEHYDYEANKHPNRISSVLFYVASIIVHDCFRTDHKDYSMSLTSSYLDLAPLYGSNQEEQDRIRTFKDGKLKPDTFSEKRLLSFPPGVSVLLVMFNRFHNYVVEQLAAIDEGKQFSKLKDPKDKVYKKFPEETQDWKDTIKDRKYEEALFQTGRLITCGLYINIILIDYVRTILNLNRTNSKWQLNPRAPIKDGPELGVGNQVSAEFNLVYRWHATVSKRDEEWTKQLWEQLFGDRDANTIGEYEFLAKLKEIDEKSPKDPAQRTFGGLKRDDKTGRFKDDDLVKIITESIEDCANSFGAQRVPAVMRAIEILGIKQSRAWNLATLNEFRKHFGLEPHRTFEDINPQVADELKNLYDHPDLVEIYPGIVAESAKQPMAPGSGLCPSYTVSRAVLSDAVALVRGDRFYTVDYHPRKLTNWGYKEVDFDLDVNNGCVFYKLFARAFPDHFEPNSVYAHFPMTTPDAMKVALKDLESDHLYTWEKPKFKGEHHMTFSYKAADQILGDQKLFNVTWGQAMELLMGKPAKNFMLAGDGYQNTESRKRMEKALYIDGWNQEVRKYYEHITQKLLHEKSYKLAGKKHVDIVRDVGNLAHVHFCAELFMLPLKTDNRPGVFTEHELYLIMTAVFAAIFFDLDPGSSFSLRQKAAKATQTLGKLVEANVQEIKAGGIISSAMQLIWPESSPLQDYGKKLIKRLLDTDTSVHDLVWGQILGTAGGMVSNQGQLFGQILDYFFTRGQEHLPEIHRLSKLDDDASFDKLMHYVLEASRLNGETAVIRQVTQDTSIQDGDKTMHVKKGERVFVNLRSASHDPAIFPDPDKVNLNRPVESYIHLGAGPHQCLGLKMTRISLTSMLKVVGRLENLAPVRGPQGEVKKTTKRFFEGDTLPESVHYHKYLTENWDSYFPVPCSLKVCWD</sequence>
<feature type="region of interest" description="Disordered" evidence="7">
    <location>
        <begin position="1"/>
        <end position="20"/>
    </location>
</feature>
<dbReference type="GO" id="GO:0004601">
    <property type="term" value="F:peroxidase activity"/>
    <property type="evidence" value="ECO:0007669"/>
    <property type="project" value="InterPro"/>
</dbReference>
<dbReference type="RefSeq" id="XP_033603070.1">
    <property type="nucleotide sequence ID" value="XM_033741757.1"/>
</dbReference>
<dbReference type="InterPro" id="IPR010255">
    <property type="entry name" value="Haem_peroxidase_sf"/>
</dbReference>
<keyword evidence="5 6" id="KW-0408">Iron</keyword>
<keyword evidence="4" id="KW-0560">Oxidoreductase</keyword>
<dbReference type="GO" id="GO:0051213">
    <property type="term" value="F:dioxygenase activity"/>
    <property type="evidence" value="ECO:0007669"/>
    <property type="project" value="UniProtKB-KW"/>
</dbReference>
<reference evidence="8" key="1">
    <citation type="journal article" date="2020" name="Stud. Mycol.">
        <title>101 Dothideomycetes genomes: a test case for predicting lifestyles and emergence of pathogens.</title>
        <authorList>
            <person name="Haridas S."/>
            <person name="Albert R."/>
            <person name="Binder M."/>
            <person name="Bloem J."/>
            <person name="Labutti K."/>
            <person name="Salamov A."/>
            <person name="Andreopoulos B."/>
            <person name="Baker S."/>
            <person name="Barry K."/>
            <person name="Bills G."/>
            <person name="Bluhm B."/>
            <person name="Cannon C."/>
            <person name="Castanera R."/>
            <person name="Culley D."/>
            <person name="Daum C."/>
            <person name="Ezra D."/>
            <person name="Gonzalez J."/>
            <person name="Henrissat B."/>
            <person name="Kuo A."/>
            <person name="Liang C."/>
            <person name="Lipzen A."/>
            <person name="Lutzoni F."/>
            <person name="Magnuson J."/>
            <person name="Mondo S."/>
            <person name="Nolan M."/>
            <person name="Ohm R."/>
            <person name="Pangilinan J."/>
            <person name="Park H.-J."/>
            <person name="Ramirez L."/>
            <person name="Alfaro M."/>
            <person name="Sun H."/>
            <person name="Tritt A."/>
            <person name="Yoshinaga Y."/>
            <person name="Zwiers L.-H."/>
            <person name="Turgeon B."/>
            <person name="Goodwin S."/>
            <person name="Spatafora J."/>
            <person name="Crous P."/>
            <person name="Grigoriev I."/>
        </authorList>
    </citation>
    <scope>NUCLEOTIDE SEQUENCE</scope>
    <source>
        <strain evidence="8">CBS 121739</strain>
    </source>
</reference>
<evidence type="ECO:0000256" key="6">
    <source>
        <dbReference type="PIRSR" id="PIRSR619791-2"/>
    </source>
</evidence>
<dbReference type="EMBL" id="ML996568">
    <property type="protein sequence ID" value="KAF2760619.1"/>
    <property type="molecule type" value="Genomic_DNA"/>
</dbReference>
<dbReference type="CDD" id="cd20612">
    <property type="entry name" value="CYP_LDS-like_C"/>
    <property type="match status" value="1"/>
</dbReference>
<evidence type="ECO:0000256" key="2">
    <source>
        <dbReference type="ARBA" id="ARBA00022723"/>
    </source>
</evidence>
<dbReference type="GO" id="GO:0006631">
    <property type="term" value="P:fatty acid metabolic process"/>
    <property type="evidence" value="ECO:0007669"/>
    <property type="project" value="UniProtKB-ARBA"/>
</dbReference>
<dbReference type="GO" id="GO:0004497">
    <property type="term" value="F:monooxygenase activity"/>
    <property type="evidence" value="ECO:0007669"/>
    <property type="project" value="InterPro"/>
</dbReference>
<dbReference type="PRINTS" id="PR00457">
    <property type="entry name" value="ANPEROXIDASE"/>
</dbReference>
<dbReference type="GO" id="GO:0006979">
    <property type="term" value="P:response to oxidative stress"/>
    <property type="evidence" value="ECO:0007669"/>
    <property type="project" value="InterPro"/>
</dbReference>
<dbReference type="CDD" id="cd09817">
    <property type="entry name" value="linoleate_diol_synthase_like"/>
    <property type="match status" value="1"/>
</dbReference>
<dbReference type="InterPro" id="IPR019791">
    <property type="entry name" value="Haem_peroxidase_animal"/>
</dbReference>
<accession>A0A6A6WEN8</accession>
<dbReference type="PANTHER" id="PTHR11903">
    <property type="entry name" value="PROSTAGLANDIN G/H SYNTHASE"/>
    <property type="match status" value="1"/>
</dbReference>
<evidence type="ECO:0008006" key="10">
    <source>
        <dbReference type="Google" id="ProtNLM"/>
    </source>
</evidence>
<dbReference type="OrthoDB" id="823504at2759"/>
<evidence type="ECO:0000256" key="7">
    <source>
        <dbReference type="SAM" id="MobiDB-lite"/>
    </source>
</evidence>
<protein>
    <recommendedName>
        <fullName evidence="10">Heme peroxidase</fullName>
    </recommendedName>
</protein>
<dbReference type="InterPro" id="IPR001128">
    <property type="entry name" value="Cyt_P450"/>
</dbReference>
<dbReference type="SUPFAM" id="SSF48264">
    <property type="entry name" value="Cytochrome P450"/>
    <property type="match status" value="1"/>
</dbReference>
<gene>
    <name evidence="8" type="ORF">EJ05DRAFT_436627</name>
</gene>
<proteinExistence type="predicted"/>
<comment type="subunit">
    <text evidence="1">Homotetramer.</text>
</comment>
<feature type="binding site" description="axial binding residue" evidence="6">
    <location>
        <position position="411"/>
    </location>
    <ligand>
        <name>heme b</name>
        <dbReference type="ChEBI" id="CHEBI:60344"/>
    </ligand>
    <ligandPart>
        <name>Fe</name>
        <dbReference type="ChEBI" id="CHEBI:18248"/>
    </ligandPart>
</feature>
<dbReference type="Pfam" id="PF03098">
    <property type="entry name" value="An_peroxidase"/>
    <property type="match status" value="1"/>
</dbReference>
<keyword evidence="9" id="KW-1185">Reference proteome</keyword>
<evidence type="ECO:0000256" key="5">
    <source>
        <dbReference type="ARBA" id="ARBA00023004"/>
    </source>
</evidence>
<keyword evidence="6" id="KW-0349">Heme</keyword>
<dbReference type="Proteomes" id="UP000799437">
    <property type="component" value="Unassembled WGS sequence"/>
</dbReference>
<dbReference type="AlphaFoldDB" id="A0A6A6WEN8"/>
<dbReference type="Gene3D" id="1.10.640.10">
    <property type="entry name" value="Haem peroxidase domain superfamily, animal type"/>
    <property type="match status" value="1"/>
</dbReference>
<dbReference type="InterPro" id="IPR037120">
    <property type="entry name" value="Haem_peroxidase_sf_animal"/>
</dbReference>
<dbReference type="InterPro" id="IPR036396">
    <property type="entry name" value="Cyt_P450_sf"/>
</dbReference>
<dbReference type="GO" id="GO:0016705">
    <property type="term" value="F:oxidoreductase activity, acting on paired donors, with incorporation or reduction of molecular oxygen"/>
    <property type="evidence" value="ECO:0007669"/>
    <property type="project" value="InterPro"/>
</dbReference>
<keyword evidence="3" id="KW-0223">Dioxygenase</keyword>
<evidence type="ECO:0000313" key="9">
    <source>
        <dbReference type="Proteomes" id="UP000799437"/>
    </source>
</evidence>
<dbReference type="Gene3D" id="1.10.630.10">
    <property type="entry name" value="Cytochrome P450"/>
    <property type="match status" value="1"/>
</dbReference>
<dbReference type="Pfam" id="PF00067">
    <property type="entry name" value="p450"/>
    <property type="match status" value="1"/>
</dbReference>
<feature type="compositionally biased region" description="Pro residues" evidence="7">
    <location>
        <begin position="1"/>
        <end position="11"/>
    </location>
</feature>